<organism evidence="2 3">
    <name type="scientific">Nonomuraea harbinensis</name>
    <dbReference type="NCBI Taxonomy" id="1286938"/>
    <lineage>
        <taxon>Bacteria</taxon>
        <taxon>Bacillati</taxon>
        <taxon>Actinomycetota</taxon>
        <taxon>Actinomycetes</taxon>
        <taxon>Streptosporangiales</taxon>
        <taxon>Streptosporangiaceae</taxon>
        <taxon>Nonomuraea</taxon>
    </lineage>
</organism>
<keyword evidence="3" id="KW-1185">Reference proteome</keyword>
<protein>
    <submittedName>
        <fullName evidence="2">Uncharacterized protein</fullName>
    </submittedName>
</protein>
<name>A0ABW1CBN9_9ACTN</name>
<evidence type="ECO:0000256" key="1">
    <source>
        <dbReference type="SAM" id="MobiDB-lite"/>
    </source>
</evidence>
<sequence>MLADRPADVRDPLIARHPEPEPAVPGCVSAATSRPGRSPDRPLTTFTG</sequence>
<feature type="compositionally biased region" description="Basic and acidic residues" evidence="1">
    <location>
        <begin position="1"/>
        <end position="20"/>
    </location>
</feature>
<comment type="caution">
    <text evidence="2">The sequence shown here is derived from an EMBL/GenBank/DDBJ whole genome shotgun (WGS) entry which is preliminary data.</text>
</comment>
<gene>
    <name evidence="2" type="ORF">ACFPUY_44275</name>
</gene>
<reference evidence="3" key="1">
    <citation type="journal article" date="2019" name="Int. J. Syst. Evol. Microbiol.">
        <title>The Global Catalogue of Microorganisms (GCM) 10K type strain sequencing project: providing services to taxonomists for standard genome sequencing and annotation.</title>
        <authorList>
            <consortium name="The Broad Institute Genomics Platform"/>
            <consortium name="The Broad Institute Genome Sequencing Center for Infectious Disease"/>
            <person name="Wu L."/>
            <person name="Ma J."/>
        </authorList>
    </citation>
    <scope>NUCLEOTIDE SEQUENCE [LARGE SCALE GENOMIC DNA]</scope>
    <source>
        <strain evidence="3">CGMCC 4.7106</strain>
    </source>
</reference>
<accession>A0ABW1CBN9</accession>
<evidence type="ECO:0000313" key="2">
    <source>
        <dbReference type="EMBL" id="MFC5822141.1"/>
    </source>
</evidence>
<dbReference type="RefSeq" id="WP_219552525.1">
    <property type="nucleotide sequence ID" value="NZ_JAHKRN010000099.1"/>
</dbReference>
<dbReference type="Proteomes" id="UP001596096">
    <property type="component" value="Unassembled WGS sequence"/>
</dbReference>
<feature type="region of interest" description="Disordered" evidence="1">
    <location>
        <begin position="1"/>
        <end position="48"/>
    </location>
</feature>
<evidence type="ECO:0000313" key="3">
    <source>
        <dbReference type="Proteomes" id="UP001596096"/>
    </source>
</evidence>
<dbReference type="EMBL" id="JBHSNW010000052">
    <property type="protein sequence ID" value="MFC5822141.1"/>
    <property type="molecule type" value="Genomic_DNA"/>
</dbReference>
<proteinExistence type="predicted"/>